<evidence type="ECO:0000313" key="2">
    <source>
        <dbReference type="EMBL" id="CAE8727323.1"/>
    </source>
</evidence>
<name>A0A813LG80_POLGL</name>
<gene>
    <name evidence="2" type="ORF">PGLA2088_LOCUS44773</name>
</gene>
<organism evidence="2 3">
    <name type="scientific">Polarella glacialis</name>
    <name type="common">Dinoflagellate</name>
    <dbReference type="NCBI Taxonomy" id="89957"/>
    <lineage>
        <taxon>Eukaryota</taxon>
        <taxon>Sar</taxon>
        <taxon>Alveolata</taxon>
        <taxon>Dinophyceae</taxon>
        <taxon>Suessiales</taxon>
        <taxon>Suessiaceae</taxon>
        <taxon>Polarella</taxon>
    </lineage>
</organism>
<dbReference type="Proteomes" id="UP000626109">
    <property type="component" value="Unassembled WGS sequence"/>
</dbReference>
<proteinExistence type="predicted"/>
<sequence>MATWILTAPARIWTRTRRQVQNETADGVRLLPDDRTPLPEQEGQQQQRQRRQRRQQKDQQFQQFQRPGQQQQRPQRSEPRRQLEQPTETAHQIQIAEAVSLCAKLPSDSCRFENDCEDALQSLRRAIRSCPKEMRARLLEDIPQASMAATQTFLEALASRRPFYRAQAAEMSSILRECGQ</sequence>
<feature type="compositionally biased region" description="Low complexity" evidence="1">
    <location>
        <begin position="58"/>
        <end position="74"/>
    </location>
</feature>
<protein>
    <submittedName>
        <fullName evidence="2">Uncharacterized protein</fullName>
    </submittedName>
</protein>
<dbReference type="EMBL" id="CAJNNW010035372">
    <property type="protein sequence ID" value="CAE8727323.1"/>
    <property type="molecule type" value="Genomic_DNA"/>
</dbReference>
<feature type="region of interest" description="Disordered" evidence="1">
    <location>
        <begin position="18"/>
        <end position="88"/>
    </location>
</feature>
<accession>A0A813LG80</accession>
<evidence type="ECO:0000313" key="3">
    <source>
        <dbReference type="Proteomes" id="UP000626109"/>
    </source>
</evidence>
<feature type="compositionally biased region" description="Low complexity" evidence="1">
    <location>
        <begin position="38"/>
        <end position="47"/>
    </location>
</feature>
<evidence type="ECO:0000256" key="1">
    <source>
        <dbReference type="SAM" id="MobiDB-lite"/>
    </source>
</evidence>
<reference evidence="2" key="1">
    <citation type="submission" date="2021-02" db="EMBL/GenBank/DDBJ databases">
        <authorList>
            <person name="Dougan E. K."/>
            <person name="Rhodes N."/>
            <person name="Thang M."/>
            <person name="Chan C."/>
        </authorList>
    </citation>
    <scope>NUCLEOTIDE SEQUENCE</scope>
</reference>
<comment type="caution">
    <text evidence="2">The sequence shown here is derived from an EMBL/GenBank/DDBJ whole genome shotgun (WGS) entry which is preliminary data.</text>
</comment>
<dbReference type="AlphaFoldDB" id="A0A813LG80"/>